<dbReference type="GO" id="GO:0008028">
    <property type="term" value="F:monocarboxylic acid transmembrane transporter activity"/>
    <property type="evidence" value="ECO:0007669"/>
    <property type="project" value="TreeGrafter"/>
</dbReference>
<dbReference type="InterPro" id="IPR050327">
    <property type="entry name" value="Proton-linked_MCT"/>
</dbReference>
<keyword evidence="1" id="KW-0812">Transmembrane</keyword>
<reference evidence="2 3" key="1">
    <citation type="journal article" date="2017" name="Nat. Ecol. Evol.">
        <title>Scallop genome provides insights into evolution of bilaterian karyotype and development.</title>
        <authorList>
            <person name="Wang S."/>
            <person name="Zhang J."/>
            <person name="Jiao W."/>
            <person name="Li J."/>
            <person name="Xun X."/>
            <person name="Sun Y."/>
            <person name="Guo X."/>
            <person name="Huan P."/>
            <person name="Dong B."/>
            <person name="Zhang L."/>
            <person name="Hu X."/>
            <person name="Sun X."/>
            <person name="Wang J."/>
            <person name="Zhao C."/>
            <person name="Wang Y."/>
            <person name="Wang D."/>
            <person name="Huang X."/>
            <person name="Wang R."/>
            <person name="Lv J."/>
            <person name="Li Y."/>
            <person name="Zhang Z."/>
            <person name="Liu B."/>
            <person name="Lu W."/>
            <person name="Hui Y."/>
            <person name="Liang J."/>
            <person name="Zhou Z."/>
            <person name="Hou R."/>
            <person name="Li X."/>
            <person name="Liu Y."/>
            <person name="Li H."/>
            <person name="Ning X."/>
            <person name="Lin Y."/>
            <person name="Zhao L."/>
            <person name="Xing Q."/>
            <person name="Dou J."/>
            <person name="Li Y."/>
            <person name="Mao J."/>
            <person name="Guo H."/>
            <person name="Dou H."/>
            <person name="Li T."/>
            <person name="Mu C."/>
            <person name="Jiang W."/>
            <person name="Fu Q."/>
            <person name="Fu X."/>
            <person name="Miao Y."/>
            <person name="Liu J."/>
            <person name="Yu Q."/>
            <person name="Li R."/>
            <person name="Liao H."/>
            <person name="Li X."/>
            <person name="Kong Y."/>
            <person name="Jiang Z."/>
            <person name="Chourrout D."/>
            <person name="Li R."/>
            <person name="Bao Z."/>
        </authorList>
    </citation>
    <scope>NUCLEOTIDE SEQUENCE [LARGE SCALE GENOMIC DNA]</scope>
    <source>
        <strain evidence="2 3">PY_sf001</strain>
    </source>
</reference>
<keyword evidence="3" id="KW-1185">Reference proteome</keyword>
<evidence type="ECO:0000256" key="1">
    <source>
        <dbReference type="SAM" id="Phobius"/>
    </source>
</evidence>
<dbReference type="InterPro" id="IPR036259">
    <property type="entry name" value="MFS_trans_sf"/>
</dbReference>
<dbReference type="OrthoDB" id="6499973at2759"/>
<sequence>MTIYNKRGPAPIDKGWSWVVMSAVMLSTFLEMGLYKSFGIFFVEYVEKFGSSATMTSVISGVYLAGYSFVALIMMTYGLGRISCRQSVMIGGVFISIGYLVSSLATTIEIVILAQGVFTGL</sequence>
<feature type="transmembrane region" description="Helical" evidence="1">
    <location>
        <begin position="16"/>
        <end position="35"/>
    </location>
</feature>
<name>A0A210QXZ0_MIZYE</name>
<organism evidence="2 3">
    <name type="scientific">Mizuhopecten yessoensis</name>
    <name type="common">Japanese scallop</name>
    <name type="synonym">Patinopecten yessoensis</name>
    <dbReference type="NCBI Taxonomy" id="6573"/>
    <lineage>
        <taxon>Eukaryota</taxon>
        <taxon>Metazoa</taxon>
        <taxon>Spiralia</taxon>
        <taxon>Lophotrochozoa</taxon>
        <taxon>Mollusca</taxon>
        <taxon>Bivalvia</taxon>
        <taxon>Autobranchia</taxon>
        <taxon>Pteriomorphia</taxon>
        <taxon>Pectinida</taxon>
        <taxon>Pectinoidea</taxon>
        <taxon>Pectinidae</taxon>
        <taxon>Mizuhopecten</taxon>
    </lineage>
</organism>
<gene>
    <name evidence="2" type="ORF">KP79_PYT20036</name>
</gene>
<evidence type="ECO:0000313" key="2">
    <source>
        <dbReference type="EMBL" id="OWF53584.1"/>
    </source>
</evidence>
<keyword evidence="1" id="KW-1133">Transmembrane helix</keyword>
<keyword evidence="1" id="KW-0472">Membrane</keyword>
<feature type="transmembrane region" description="Helical" evidence="1">
    <location>
        <begin position="55"/>
        <end position="80"/>
    </location>
</feature>
<dbReference type="SUPFAM" id="SSF103473">
    <property type="entry name" value="MFS general substrate transporter"/>
    <property type="match status" value="1"/>
</dbReference>
<dbReference type="AlphaFoldDB" id="A0A210QXZ0"/>
<protein>
    <submittedName>
        <fullName evidence="2">Monocarboxylate transporter 3</fullName>
    </submittedName>
</protein>
<dbReference type="PANTHER" id="PTHR11360">
    <property type="entry name" value="MONOCARBOXYLATE TRANSPORTER"/>
    <property type="match status" value="1"/>
</dbReference>
<dbReference type="Proteomes" id="UP000242188">
    <property type="component" value="Unassembled WGS sequence"/>
</dbReference>
<accession>A0A210QXZ0</accession>
<feature type="transmembrane region" description="Helical" evidence="1">
    <location>
        <begin position="92"/>
        <end position="118"/>
    </location>
</feature>
<evidence type="ECO:0000313" key="3">
    <source>
        <dbReference type="Proteomes" id="UP000242188"/>
    </source>
</evidence>
<dbReference type="PANTHER" id="PTHR11360:SF284">
    <property type="entry name" value="EG:103B4.3 PROTEIN-RELATED"/>
    <property type="match status" value="1"/>
</dbReference>
<comment type="caution">
    <text evidence="2">The sequence shown here is derived from an EMBL/GenBank/DDBJ whole genome shotgun (WGS) entry which is preliminary data.</text>
</comment>
<proteinExistence type="predicted"/>
<dbReference type="EMBL" id="NEDP02001320">
    <property type="protein sequence ID" value="OWF53584.1"/>
    <property type="molecule type" value="Genomic_DNA"/>
</dbReference>